<evidence type="ECO:0000313" key="5">
    <source>
        <dbReference type="Proteomes" id="UP000030595"/>
    </source>
</evidence>
<accession>A0A0A3IWS8</accession>
<protein>
    <submittedName>
        <fullName evidence="4">Damage-inducible protein DinB</fullName>
    </submittedName>
</protein>
<dbReference type="EMBL" id="JPVQ01000052">
    <property type="protein sequence ID" value="KGR89244.1"/>
    <property type="molecule type" value="Genomic_DNA"/>
</dbReference>
<dbReference type="InterPro" id="IPR007837">
    <property type="entry name" value="DinB"/>
</dbReference>
<dbReference type="SUPFAM" id="SSF109854">
    <property type="entry name" value="DinB/YfiT-like putative metalloenzymes"/>
    <property type="match status" value="1"/>
</dbReference>
<dbReference type="Proteomes" id="UP000030595">
    <property type="component" value="Unassembled WGS sequence"/>
</dbReference>
<feature type="binding site" evidence="3">
    <location>
        <position position="48"/>
    </location>
    <ligand>
        <name>a divalent metal cation</name>
        <dbReference type="ChEBI" id="CHEBI:60240"/>
    </ligand>
</feature>
<organism evidence="4 5">
    <name type="scientific">Ureibacillus massiliensis 4400831 = CIP 108448 = CCUG 49529</name>
    <dbReference type="NCBI Taxonomy" id="1211035"/>
    <lineage>
        <taxon>Bacteria</taxon>
        <taxon>Bacillati</taxon>
        <taxon>Bacillota</taxon>
        <taxon>Bacilli</taxon>
        <taxon>Bacillales</taxon>
        <taxon>Caryophanaceae</taxon>
        <taxon>Ureibacillus</taxon>
    </lineage>
</organism>
<feature type="binding site" evidence="3">
    <location>
        <position position="131"/>
    </location>
    <ligand>
        <name>a divalent metal cation</name>
        <dbReference type="ChEBI" id="CHEBI:60240"/>
    </ligand>
</feature>
<evidence type="ECO:0000313" key="4">
    <source>
        <dbReference type="EMBL" id="KGR89244.1"/>
    </source>
</evidence>
<comment type="similarity">
    <text evidence="1">Belongs to the DinB family.</text>
</comment>
<name>A0A0A3IWS8_9BACL</name>
<dbReference type="AlphaFoldDB" id="A0A0A3IWS8"/>
<evidence type="ECO:0000256" key="1">
    <source>
        <dbReference type="ARBA" id="ARBA00008635"/>
    </source>
</evidence>
<dbReference type="OrthoDB" id="119432at2"/>
<dbReference type="eggNOG" id="COG2318">
    <property type="taxonomic scope" value="Bacteria"/>
</dbReference>
<comment type="caution">
    <text evidence="4">The sequence shown here is derived from an EMBL/GenBank/DDBJ whole genome shotgun (WGS) entry which is preliminary data.</text>
</comment>
<gene>
    <name evidence="4" type="ORF">CD30_17500</name>
</gene>
<evidence type="ECO:0000256" key="3">
    <source>
        <dbReference type="PIRSR" id="PIRSR607837-1"/>
    </source>
</evidence>
<keyword evidence="5" id="KW-1185">Reference proteome</keyword>
<reference evidence="4 5" key="1">
    <citation type="submission" date="2014-02" db="EMBL/GenBank/DDBJ databases">
        <title>Draft genome sequence of Lysinibacillus massiliensis CCUG 49529.</title>
        <authorList>
            <person name="Zhang F."/>
            <person name="Wang G."/>
            <person name="Zhang L."/>
        </authorList>
    </citation>
    <scope>NUCLEOTIDE SEQUENCE [LARGE SCALE GENOMIC DNA]</scope>
    <source>
        <strain evidence="4 5">CCUG 49529</strain>
    </source>
</reference>
<evidence type="ECO:0000256" key="2">
    <source>
        <dbReference type="ARBA" id="ARBA00022723"/>
    </source>
</evidence>
<sequence length="160" mass="18061">MYRKLDDFIQEWEDSSKGTISIFEAITDEKKSFEIVEGHNSLEWLSWHLTNSPAYFMSLIGLNLKVKLNPAEVPQTIKAITEAYKQVSENIVQTVKESLTDEELLKEVDSHGQPTAIGSLLRKMIDHQTHHRAQMQVLIRQAGLTVPGIMGPTKEAVSSK</sequence>
<dbReference type="RefSeq" id="WP_036179573.1">
    <property type="nucleotide sequence ID" value="NZ_AVCZ01000052.1"/>
</dbReference>
<dbReference type="Pfam" id="PF05163">
    <property type="entry name" value="DinB"/>
    <property type="match status" value="1"/>
</dbReference>
<dbReference type="Gene3D" id="1.20.120.450">
    <property type="entry name" value="dinb family like domain"/>
    <property type="match status" value="1"/>
</dbReference>
<proteinExistence type="inferred from homology"/>
<dbReference type="GO" id="GO:0046872">
    <property type="term" value="F:metal ion binding"/>
    <property type="evidence" value="ECO:0007669"/>
    <property type="project" value="UniProtKB-KW"/>
</dbReference>
<feature type="binding site" evidence="3">
    <location>
        <position position="127"/>
    </location>
    <ligand>
        <name>a divalent metal cation</name>
        <dbReference type="ChEBI" id="CHEBI:60240"/>
    </ligand>
</feature>
<dbReference type="InterPro" id="IPR034660">
    <property type="entry name" value="DinB/YfiT-like"/>
</dbReference>
<keyword evidence="2 3" id="KW-0479">Metal-binding</keyword>